<feature type="modified residue" description="4-aspartylphosphate" evidence="1">
    <location>
        <position position="62"/>
    </location>
</feature>
<accession>A0A4Q0NXI7</accession>
<dbReference type="CDD" id="cd17557">
    <property type="entry name" value="REC_Rcp-like"/>
    <property type="match status" value="1"/>
</dbReference>
<protein>
    <submittedName>
        <fullName evidence="3">Response regulator receiver domain-containing protein</fullName>
    </submittedName>
</protein>
<comment type="caution">
    <text evidence="3">The sequence shown here is derived from an EMBL/GenBank/DDBJ whole genome shotgun (WGS) entry which is preliminary data.</text>
</comment>
<dbReference type="SUPFAM" id="SSF52172">
    <property type="entry name" value="CheY-like"/>
    <property type="match status" value="1"/>
</dbReference>
<dbReference type="Proteomes" id="UP000289859">
    <property type="component" value="Unassembled WGS sequence"/>
</dbReference>
<dbReference type="GO" id="GO:0000160">
    <property type="term" value="P:phosphorelay signal transduction system"/>
    <property type="evidence" value="ECO:0007669"/>
    <property type="project" value="InterPro"/>
</dbReference>
<keyword evidence="1" id="KW-0597">Phosphoprotein</keyword>
<dbReference type="Gene3D" id="3.40.50.2300">
    <property type="match status" value="1"/>
</dbReference>
<evidence type="ECO:0000259" key="2">
    <source>
        <dbReference type="PROSITE" id="PS50110"/>
    </source>
</evidence>
<reference evidence="3 4" key="1">
    <citation type="submission" date="2018-07" db="EMBL/GenBank/DDBJ databases">
        <title>Leeuwenhoekiella genomics.</title>
        <authorList>
            <person name="Tahon G."/>
            <person name="Willems A."/>
        </authorList>
    </citation>
    <scope>NUCLEOTIDE SEQUENCE [LARGE SCALE GENOMIC DNA]</scope>
    <source>
        <strain evidence="3 4">LMG 29608</strain>
    </source>
</reference>
<dbReference type="InterPro" id="IPR011006">
    <property type="entry name" value="CheY-like_superfamily"/>
</dbReference>
<gene>
    <name evidence="3" type="ORF">DSM02_3349</name>
</gene>
<keyword evidence="4" id="KW-1185">Reference proteome</keyword>
<proteinExistence type="predicted"/>
<dbReference type="InterPro" id="IPR052893">
    <property type="entry name" value="TCS_response_regulator"/>
</dbReference>
<dbReference type="RefSeq" id="WP_240674087.1">
    <property type="nucleotide sequence ID" value="NZ_JBHUOO010000022.1"/>
</dbReference>
<dbReference type="EMBL" id="QOVK01000020">
    <property type="protein sequence ID" value="RXG15807.1"/>
    <property type="molecule type" value="Genomic_DNA"/>
</dbReference>
<dbReference type="SMART" id="SM00448">
    <property type="entry name" value="REC"/>
    <property type="match status" value="1"/>
</dbReference>
<dbReference type="InterPro" id="IPR001789">
    <property type="entry name" value="Sig_transdc_resp-reg_receiver"/>
</dbReference>
<organism evidence="3 4">
    <name type="scientific">Leeuwenhoekiella polynyae</name>
    <dbReference type="NCBI Taxonomy" id="1550906"/>
    <lineage>
        <taxon>Bacteria</taxon>
        <taxon>Pseudomonadati</taxon>
        <taxon>Bacteroidota</taxon>
        <taxon>Flavobacteriia</taxon>
        <taxon>Flavobacteriales</taxon>
        <taxon>Flavobacteriaceae</taxon>
        <taxon>Leeuwenhoekiella</taxon>
    </lineage>
</organism>
<dbReference type="AlphaFoldDB" id="A0A4Q0NXI7"/>
<evidence type="ECO:0000313" key="4">
    <source>
        <dbReference type="Proteomes" id="UP000289859"/>
    </source>
</evidence>
<dbReference type="PANTHER" id="PTHR44520">
    <property type="entry name" value="RESPONSE REGULATOR RCP1-RELATED"/>
    <property type="match status" value="1"/>
</dbReference>
<evidence type="ECO:0000313" key="3">
    <source>
        <dbReference type="EMBL" id="RXG15807.1"/>
    </source>
</evidence>
<dbReference type="PROSITE" id="PS50110">
    <property type="entry name" value="RESPONSE_REGULATORY"/>
    <property type="match status" value="1"/>
</dbReference>
<feature type="domain" description="Response regulatory" evidence="2">
    <location>
        <begin position="6"/>
        <end position="129"/>
    </location>
</feature>
<evidence type="ECO:0000256" key="1">
    <source>
        <dbReference type="PROSITE-ProRule" id="PRU00169"/>
    </source>
</evidence>
<sequence length="134" mass="15551">MKSENYILSIEDNTTDIALMTRIFERRIPDYAIRHISDGETAVDFIESDAFKKQSPKLILLDIKVPKLDGLEVLRQFRKHREYKTIPVVMMSSSDLNEDKEKAYLLGANSFMAKPKTFLELCETLPNLINNWII</sequence>
<dbReference type="Pfam" id="PF00072">
    <property type="entry name" value="Response_reg"/>
    <property type="match status" value="1"/>
</dbReference>
<name>A0A4Q0NXI7_9FLAO</name>